<organism evidence="10 11">
    <name type="scientific">candidate division TA06 bacterium</name>
    <dbReference type="NCBI Taxonomy" id="2250710"/>
    <lineage>
        <taxon>Bacteria</taxon>
        <taxon>Bacteria division TA06</taxon>
    </lineage>
</organism>
<dbReference type="GO" id="GO:0005524">
    <property type="term" value="F:ATP binding"/>
    <property type="evidence" value="ECO:0007669"/>
    <property type="project" value="UniProtKB-UniRule"/>
</dbReference>
<dbReference type="InterPro" id="IPR005811">
    <property type="entry name" value="SUCC_ACL_C"/>
</dbReference>
<dbReference type="SUPFAM" id="SSF56059">
    <property type="entry name" value="Glutathione synthetase ATP-binding domain-like"/>
    <property type="match status" value="1"/>
</dbReference>
<accession>A0A660S9I4</accession>
<keyword evidence="6 7" id="KW-0460">Magnesium</keyword>
<dbReference type="FunFam" id="3.30.470.20:FF:000002">
    <property type="entry name" value="Succinate--CoA ligase [ADP-forming] subunit beta"/>
    <property type="match status" value="1"/>
</dbReference>
<dbReference type="Proteomes" id="UP000282321">
    <property type="component" value="Unassembled WGS sequence"/>
</dbReference>
<evidence type="ECO:0000256" key="1">
    <source>
        <dbReference type="ARBA" id="ARBA00009182"/>
    </source>
</evidence>
<keyword evidence="5 7" id="KW-0547">Nucleotide-binding</keyword>
<keyword evidence="7 8" id="KW-0067">ATP-binding</keyword>
<evidence type="ECO:0000256" key="8">
    <source>
        <dbReference type="PROSITE-ProRule" id="PRU00409"/>
    </source>
</evidence>
<feature type="binding site" evidence="7">
    <location>
        <position position="192"/>
    </location>
    <ligand>
        <name>Mg(2+)</name>
        <dbReference type="ChEBI" id="CHEBI:18420"/>
    </ligand>
</feature>
<evidence type="ECO:0000313" key="10">
    <source>
        <dbReference type="EMBL" id="RKX67206.1"/>
    </source>
</evidence>
<feature type="binding site" evidence="7">
    <location>
        <begin position="52"/>
        <end position="54"/>
    </location>
    <ligand>
        <name>ATP</name>
        <dbReference type="ChEBI" id="CHEBI:30616"/>
    </ligand>
</feature>
<dbReference type="GO" id="GO:0042709">
    <property type="term" value="C:succinate-CoA ligase complex"/>
    <property type="evidence" value="ECO:0007669"/>
    <property type="project" value="TreeGrafter"/>
</dbReference>
<evidence type="ECO:0000313" key="11">
    <source>
        <dbReference type="Proteomes" id="UP000282321"/>
    </source>
</evidence>
<dbReference type="InterPro" id="IPR013815">
    <property type="entry name" value="ATP_grasp_subdomain_1"/>
</dbReference>
<dbReference type="FunFam" id="3.40.50.261:FF:000001">
    <property type="entry name" value="Succinate--CoA ligase [ADP-forming] subunit beta"/>
    <property type="match status" value="1"/>
</dbReference>
<dbReference type="PROSITE" id="PS50975">
    <property type="entry name" value="ATP_GRASP"/>
    <property type="match status" value="1"/>
</dbReference>
<dbReference type="Gene3D" id="3.30.1490.20">
    <property type="entry name" value="ATP-grasp fold, A domain"/>
    <property type="match status" value="1"/>
</dbReference>
<comment type="similarity">
    <text evidence="1 7">Belongs to the succinate/malate CoA ligase beta subunit family.</text>
</comment>
<dbReference type="InterPro" id="IPR005809">
    <property type="entry name" value="Succ_CoA_ligase-like_bsu"/>
</dbReference>
<feature type="binding site" evidence="7">
    <location>
        <position position="45"/>
    </location>
    <ligand>
        <name>ATP</name>
        <dbReference type="ChEBI" id="CHEBI:30616"/>
    </ligand>
</feature>
<dbReference type="InterPro" id="IPR016102">
    <property type="entry name" value="Succinyl-CoA_synth-like"/>
</dbReference>
<dbReference type="Gene3D" id="3.40.50.261">
    <property type="entry name" value="Succinyl-CoA synthetase domains"/>
    <property type="match status" value="1"/>
</dbReference>
<dbReference type="Pfam" id="PF08442">
    <property type="entry name" value="ATP-grasp_2"/>
    <property type="match status" value="1"/>
</dbReference>
<dbReference type="InterPro" id="IPR013650">
    <property type="entry name" value="ATP-grasp_succ-CoA_synth-type"/>
</dbReference>
<dbReference type="AlphaFoldDB" id="A0A660S9I4"/>
<evidence type="ECO:0000256" key="6">
    <source>
        <dbReference type="ARBA" id="ARBA00022842"/>
    </source>
</evidence>
<evidence type="ECO:0000256" key="3">
    <source>
        <dbReference type="ARBA" id="ARBA00022598"/>
    </source>
</evidence>
<dbReference type="GO" id="GO:0004775">
    <property type="term" value="F:succinate-CoA ligase (ADP-forming) activity"/>
    <property type="evidence" value="ECO:0007669"/>
    <property type="project" value="UniProtKB-UniRule"/>
</dbReference>
<feature type="binding site" evidence="7">
    <location>
        <position position="94"/>
    </location>
    <ligand>
        <name>ATP</name>
        <dbReference type="ChEBI" id="CHEBI:30616"/>
    </ligand>
</feature>
<keyword evidence="3 7" id="KW-0436">Ligase</keyword>
<proteinExistence type="inferred from homology"/>
<dbReference type="GO" id="GO:0000287">
    <property type="term" value="F:magnesium ion binding"/>
    <property type="evidence" value="ECO:0007669"/>
    <property type="project" value="UniProtKB-UniRule"/>
</dbReference>
<dbReference type="GO" id="GO:0006099">
    <property type="term" value="P:tricarboxylic acid cycle"/>
    <property type="evidence" value="ECO:0007669"/>
    <property type="project" value="UniProtKB-UniRule"/>
</dbReference>
<feature type="binding site" evidence="7">
    <location>
        <position position="91"/>
    </location>
    <ligand>
        <name>ATP</name>
        <dbReference type="ChEBI" id="CHEBI:30616"/>
    </ligand>
</feature>
<evidence type="ECO:0000256" key="7">
    <source>
        <dbReference type="HAMAP-Rule" id="MF_00558"/>
    </source>
</evidence>
<keyword evidence="4 7" id="KW-0479">Metal-binding</keyword>
<comment type="catalytic activity">
    <reaction evidence="7">
        <text>GTP + succinate + CoA = succinyl-CoA + GDP + phosphate</text>
        <dbReference type="Rhea" id="RHEA:22120"/>
        <dbReference type="ChEBI" id="CHEBI:30031"/>
        <dbReference type="ChEBI" id="CHEBI:37565"/>
        <dbReference type="ChEBI" id="CHEBI:43474"/>
        <dbReference type="ChEBI" id="CHEBI:57287"/>
        <dbReference type="ChEBI" id="CHEBI:57292"/>
        <dbReference type="ChEBI" id="CHEBI:58189"/>
    </reaction>
</comment>
<dbReference type="Gene3D" id="3.30.470.20">
    <property type="entry name" value="ATP-grasp fold, B domain"/>
    <property type="match status" value="1"/>
</dbReference>
<dbReference type="Pfam" id="PF00549">
    <property type="entry name" value="Ligase_CoA"/>
    <property type="match status" value="1"/>
</dbReference>
<dbReference type="PIRSF" id="PIRSF001554">
    <property type="entry name" value="SucCS_beta"/>
    <property type="match status" value="1"/>
</dbReference>
<feature type="binding site" evidence="7">
    <location>
        <begin position="314"/>
        <end position="316"/>
    </location>
    <ligand>
        <name>substrate</name>
        <note>ligand shared with subunit alpha</note>
    </ligand>
</feature>
<name>A0A660S9I4_UNCT6</name>
<evidence type="ECO:0000259" key="9">
    <source>
        <dbReference type="PROSITE" id="PS50975"/>
    </source>
</evidence>
<reference evidence="10 11" key="1">
    <citation type="submission" date="2018-06" db="EMBL/GenBank/DDBJ databases">
        <title>Extensive metabolic versatility and redundancy in microbially diverse, dynamic hydrothermal sediments.</title>
        <authorList>
            <person name="Dombrowski N."/>
            <person name="Teske A."/>
            <person name="Baker B.J."/>
        </authorList>
    </citation>
    <scope>NUCLEOTIDE SEQUENCE [LARGE SCALE GENOMIC DNA]</scope>
    <source>
        <strain evidence="10">B35_G9</strain>
    </source>
</reference>
<dbReference type="PROSITE" id="PS01217">
    <property type="entry name" value="SUCCINYL_COA_LIG_3"/>
    <property type="match status" value="1"/>
</dbReference>
<feature type="binding site" evidence="7">
    <location>
        <position position="206"/>
    </location>
    <ligand>
        <name>Mg(2+)</name>
        <dbReference type="ChEBI" id="CHEBI:18420"/>
    </ligand>
</feature>
<evidence type="ECO:0000256" key="2">
    <source>
        <dbReference type="ARBA" id="ARBA00022532"/>
    </source>
</evidence>
<dbReference type="EMBL" id="QNBC01000024">
    <property type="protein sequence ID" value="RKX67206.1"/>
    <property type="molecule type" value="Genomic_DNA"/>
</dbReference>
<comment type="cofactor">
    <cofactor evidence="7">
        <name>Mg(2+)</name>
        <dbReference type="ChEBI" id="CHEBI:18420"/>
    </cofactor>
    <text evidence="7">Binds 1 Mg(2+) ion per subunit.</text>
</comment>
<sequence>MKLYEFQGKGLFARYHIPTPKGKMAENVNQALDIIKNSKLPVVVKAQVLTGGRGKAGGVKLVRSLDEANEVVNSIFGLDIKGYKVKKVLIEEGLEIKKEIYLSFLMNRNSEKITLITSGEGGMEIETVAKEKPEAILKVDIDPLLGIKSYHITSVFDHLHISDRELQKQFTDIIKKMYKMVTELYLNLVEINPLVIIKGNRILALDSKVIIDDNGVGFIKDFDAFKNYDDLTPEEITAKENGLSFVKLNGNIGCIVNGAGLAMATMDMIKHFGGEPANFLDVGGSSNPEKVINAIKIIRKDKNVKVILFNIFGGITRCDDIANGIKKAVEILDIKLPLVIRLTGTNEKEGVDILRSLGLETTTSMQKAVKKAVSLIGE</sequence>
<dbReference type="PANTHER" id="PTHR11815:SF10">
    <property type="entry name" value="SUCCINATE--COA LIGASE [GDP-FORMING] SUBUNIT BETA, MITOCHONDRIAL"/>
    <property type="match status" value="1"/>
</dbReference>
<dbReference type="GO" id="GO:0006104">
    <property type="term" value="P:succinyl-CoA metabolic process"/>
    <property type="evidence" value="ECO:0007669"/>
    <property type="project" value="TreeGrafter"/>
</dbReference>
<evidence type="ECO:0000256" key="5">
    <source>
        <dbReference type="ARBA" id="ARBA00022741"/>
    </source>
</evidence>
<feature type="domain" description="ATP-grasp" evidence="9">
    <location>
        <begin position="9"/>
        <end position="237"/>
    </location>
</feature>
<dbReference type="InterPro" id="IPR017866">
    <property type="entry name" value="Succ-CoA_synthase_bsu_CS"/>
</dbReference>
<dbReference type="PANTHER" id="PTHR11815">
    <property type="entry name" value="SUCCINYL-COA SYNTHETASE BETA CHAIN"/>
    <property type="match status" value="1"/>
</dbReference>
<dbReference type="SUPFAM" id="SSF52210">
    <property type="entry name" value="Succinyl-CoA synthetase domains"/>
    <property type="match status" value="1"/>
</dbReference>
<dbReference type="HAMAP" id="MF_00558">
    <property type="entry name" value="Succ_CoA_beta"/>
    <property type="match status" value="1"/>
</dbReference>
<gene>
    <name evidence="7" type="primary">sucC</name>
    <name evidence="10" type="ORF">DRP44_02735</name>
</gene>
<feature type="binding site" evidence="7">
    <location>
        <position position="99"/>
    </location>
    <ligand>
        <name>ATP</name>
        <dbReference type="ChEBI" id="CHEBI:30616"/>
    </ligand>
</feature>
<comment type="caution">
    <text evidence="10">The sequence shown here is derived from an EMBL/GenBank/DDBJ whole genome shotgun (WGS) entry which is preliminary data.</text>
</comment>
<comment type="catalytic activity">
    <reaction evidence="7">
        <text>succinate + ATP + CoA = succinyl-CoA + ADP + phosphate</text>
        <dbReference type="Rhea" id="RHEA:17661"/>
        <dbReference type="ChEBI" id="CHEBI:30031"/>
        <dbReference type="ChEBI" id="CHEBI:30616"/>
        <dbReference type="ChEBI" id="CHEBI:43474"/>
        <dbReference type="ChEBI" id="CHEBI:57287"/>
        <dbReference type="ChEBI" id="CHEBI:57292"/>
        <dbReference type="ChEBI" id="CHEBI:456216"/>
        <dbReference type="EC" id="6.2.1.5"/>
    </reaction>
</comment>
<dbReference type="InterPro" id="IPR011761">
    <property type="entry name" value="ATP-grasp"/>
</dbReference>
<protein>
    <recommendedName>
        <fullName evidence="7">Succinate--CoA ligase [ADP-forming] subunit beta</fullName>
        <ecNumber evidence="7">6.2.1.5</ecNumber>
    </recommendedName>
    <alternativeName>
        <fullName evidence="7">Succinyl-CoA synthetase subunit beta</fullName>
        <shortName evidence="7">SCS-beta</shortName>
    </alternativeName>
</protein>
<comment type="pathway">
    <text evidence="7">Carbohydrate metabolism; tricarboxylic acid cycle; succinate from succinyl-CoA (ligase route): step 1/1.</text>
</comment>
<comment type="subunit">
    <text evidence="7">Heterotetramer of two alpha and two beta subunits.</text>
</comment>
<keyword evidence="2 7" id="KW-0816">Tricarboxylic acid cycle</keyword>
<dbReference type="EC" id="6.2.1.5" evidence="7"/>
<evidence type="ECO:0000256" key="4">
    <source>
        <dbReference type="ARBA" id="ARBA00022723"/>
    </source>
</evidence>
<dbReference type="UniPathway" id="UPA00223">
    <property type="reaction ID" value="UER00999"/>
</dbReference>
<dbReference type="NCBIfam" id="TIGR01016">
    <property type="entry name" value="sucCoAbeta"/>
    <property type="match status" value="1"/>
</dbReference>
<comment type="function">
    <text evidence="7">Succinyl-CoA synthetase functions in the citric acid cycle (TCA), coupling the hydrolysis of succinyl-CoA to the synthesis of either ATP or GTP and thus represents the only step of substrate-level phosphorylation in the TCA. The beta subunit provides nucleotide specificity of the enzyme and binds the substrate succinate, while the binding sites for coenzyme A and phosphate are found in the alpha subunit.</text>
</comment>
<feature type="binding site" evidence="7">
    <location>
        <position position="257"/>
    </location>
    <ligand>
        <name>substrate</name>
        <note>ligand shared with subunit alpha</note>
    </ligand>
</feature>
<dbReference type="NCBIfam" id="NF001913">
    <property type="entry name" value="PRK00696.1"/>
    <property type="match status" value="1"/>
</dbReference>